<dbReference type="KEGG" id="mrr:Moror_15172"/>
<evidence type="ECO:0000313" key="3">
    <source>
        <dbReference type="Proteomes" id="UP000017559"/>
    </source>
</evidence>
<comment type="caution">
    <text evidence="2">The sequence shown here is derived from an EMBL/GenBank/DDBJ whole genome shotgun (WGS) entry which is preliminary data.</text>
</comment>
<dbReference type="Gene3D" id="3.30.420.10">
    <property type="entry name" value="Ribonuclease H-like superfamily/Ribonuclease H"/>
    <property type="match status" value="1"/>
</dbReference>
<keyword evidence="3" id="KW-1185">Reference proteome</keyword>
<dbReference type="Pfam" id="PF13358">
    <property type="entry name" value="DDE_3"/>
    <property type="match status" value="1"/>
</dbReference>
<protein>
    <submittedName>
        <fullName evidence="2">Transposable element tc1</fullName>
    </submittedName>
</protein>
<evidence type="ECO:0000313" key="2">
    <source>
        <dbReference type="EMBL" id="ESK86754.1"/>
    </source>
</evidence>
<dbReference type="HOGENOM" id="CLU_033666_0_6_1"/>
<dbReference type="InterPro" id="IPR038717">
    <property type="entry name" value="Tc1-like_DDE_dom"/>
</dbReference>
<name>V2Y522_MONRO</name>
<dbReference type="Proteomes" id="UP000017559">
    <property type="component" value="Unassembled WGS sequence"/>
</dbReference>
<accession>V2Y522</accession>
<dbReference type="PANTHER" id="PTHR23022:SF119">
    <property type="entry name" value="TC1-LIKE TRANSPOSASE DDE DOMAIN-CONTAINING PROTEIN"/>
    <property type="match status" value="1"/>
</dbReference>
<dbReference type="EMBL" id="AWSO01000894">
    <property type="protein sequence ID" value="ESK86754.1"/>
    <property type="molecule type" value="Genomic_DNA"/>
</dbReference>
<sequence length="215" mass="24992">MDYQSMTFEQWGDIAWSDEVYMMLSEIPGQIFVTHCTGEAFDDECCIPCFKQSSVRCIVWGLIMRDVKGPLVILEYPGGKEGGMTAEWYWEQVLEGALVDYYKLMKKDQPNFQFQQDGTPSHCVKTTTEWFNKHHIPLFPYPPSSPDLSLIEPVWHILKSKLHDYKHQPTTYNELCAAIFEVWDNIDYNDIDKFINCMPEVVQAVIDAKDGHTQY</sequence>
<proteinExistence type="predicted"/>
<gene>
    <name evidence="2" type="ORF">Moror_15172</name>
</gene>
<dbReference type="GO" id="GO:0003676">
    <property type="term" value="F:nucleic acid binding"/>
    <property type="evidence" value="ECO:0007669"/>
    <property type="project" value="InterPro"/>
</dbReference>
<dbReference type="AlphaFoldDB" id="V2Y522"/>
<dbReference type="STRING" id="1381753.V2Y522"/>
<reference evidence="2 3" key="1">
    <citation type="journal article" date="2014" name="BMC Genomics">
        <title>Genome and secretome analysis of the hemibiotrophic fungal pathogen, Moniliophthora roreri, which causes frosty pod rot disease of cacao: mechanisms of the biotrophic and necrotrophic phases.</title>
        <authorList>
            <person name="Meinhardt L.W."/>
            <person name="Costa G.G.L."/>
            <person name="Thomazella D.P.T."/>
            <person name="Teixeira P.J.P.L."/>
            <person name="Carazzolle M.F."/>
            <person name="Schuster S.C."/>
            <person name="Carlson J.E."/>
            <person name="Guiltinan M.J."/>
            <person name="Mieczkowski P."/>
            <person name="Farmer A."/>
            <person name="Ramaraj T."/>
            <person name="Crozier J."/>
            <person name="Davis R.E."/>
            <person name="Shao J."/>
            <person name="Melnick R.L."/>
            <person name="Pereira G.A.G."/>
            <person name="Bailey B.A."/>
        </authorList>
    </citation>
    <scope>NUCLEOTIDE SEQUENCE [LARGE SCALE GENOMIC DNA]</scope>
    <source>
        <strain evidence="2 3">MCA 2997</strain>
    </source>
</reference>
<dbReference type="PANTHER" id="PTHR23022">
    <property type="entry name" value="TRANSPOSABLE ELEMENT-RELATED"/>
    <property type="match status" value="1"/>
</dbReference>
<dbReference type="InterPro" id="IPR036397">
    <property type="entry name" value="RNaseH_sf"/>
</dbReference>
<organism evidence="2 3">
    <name type="scientific">Moniliophthora roreri (strain MCA 2997)</name>
    <name type="common">Cocoa frosty pod rot fungus</name>
    <name type="synonym">Crinipellis roreri</name>
    <dbReference type="NCBI Taxonomy" id="1381753"/>
    <lineage>
        <taxon>Eukaryota</taxon>
        <taxon>Fungi</taxon>
        <taxon>Dikarya</taxon>
        <taxon>Basidiomycota</taxon>
        <taxon>Agaricomycotina</taxon>
        <taxon>Agaricomycetes</taxon>
        <taxon>Agaricomycetidae</taxon>
        <taxon>Agaricales</taxon>
        <taxon>Marasmiineae</taxon>
        <taxon>Marasmiaceae</taxon>
        <taxon>Moniliophthora</taxon>
    </lineage>
</organism>
<feature type="domain" description="Tc1-like transposase DDE" evidence="1">
    <location>
        <begin position="116"/>
        <end position="170"/>
    </location>
</feature>
<evidence type="ECO:0000259" key="1">
    <source>
        <dbReference type="Pfam" id="PF13358"/>
    </source>
</evidence>
<dbReference type="OrthoDB" id="2417635at2759"/>
<dbReference type="InterPro" id="IPR052338">
    <property type="entry name" value="Transposase_5"/>
</dbReference>